<dbReference type="InterPro" id="IPR050832">
    <property type="entry name" value="Bact_Acetyltransf"/>
</dbReference>
<dbReference type="Gene3D" id="3.40.630.30">
    <property type="match status" value="1"/>
</dbReference>
<keyword evidence="1 4" id="KW-0808">Transferase</keyword>
<reference evidence="4 5" key="1">
    <citation type="submission" date="2018-10" db="EMBL/GenBank/DDBJ databases">
        <title>Marmoricola sp. 4Q3S-7 whole genome shotgun sequence.</title>
        <authorList>
            <person name="Li F."/>
        </authorList>
    </citation>
    <scope>NUCLEOTIDE SEQUENCE [LARGE SCALE GENOMIC DNA]</scope>
    <source>
        <strain evidence="4 5">4Q3S-7</strain>
    </source>
</reference>
<dbReference type="SUPFAM" id="SSF55729">
    <property type="entry name" value="Acyl-CoA N-acyltransferases (Nat)"/>
    <property type="match status" value="1"/>
</dbReference>
<dbReference type="PROSITE" id="PS51186">
    <property type="entry name" value="GNAT"/>
    <property type="match status" value="1"/>
</dbReference>
<dbReference type="PANTHER" id="PTHR43877">
    <property type="entry name" value="AMINOALKYLPHOSPHONATE N-ACETYLTRANSFERASE-RELATED-RELATED"/>
    <property type="match status" value="1"/>
</dbReference>
<organism evidence="4 5">
    <name type="scientific">Nocardioides mangrovicus</name>
    <dbReference type="NCBI Taxonomy" id="2478913"/>
    <lineage>
        <taxon>Bacteria</taxon>
        <taxon>Bacillati</taxon>
        <taxon>Actinomycetota</taxon>
        <taxon>Actinomycetes</taxon>
        <taxon>Propionibacteriales</taxon>
        <taxon>Nocardioidaceae</taxon>
        <taxon>Nocardioides</taxon>
    </lineage>
</organism>
<dbReference type="InterPro" id="IPR016181">
    <property type="entry name" value="Acyl_CoA_acyltransferase"/>
</dbReference>
<evidence type="ECO:0000256" key="2">
    <source>
        <dbReference type="ARBA" id="ARBA00023315"/>
    </source>
</evidence>
<dbReference type="InterPro" id="IPR000182">
    <property type="entry name" value="GNAT_dom"/>
</dbReference>
<dbReference type="AlphaFoldDB" id="A0A3L8P0D7"/>
<sequence>MSADVSCRIAWADDAPAVAAVQARAWRTSYAGLLPADLLDALDPEELAEGWRTALVRPADARQRVLVALERNTVTGFALTMPATDPDADPVAEGEIGDLTIDPDRRGQGHASRLVQACVDTLIADGFVRALSWVSTGDDDLRRFLVDAGWAPDGAHRELDLRGDGEVRVKQVRLHTTIAG</sequence>
<gene>
    <name evidence="4" type="ORF">D9V37_09920</name>
</gene>
<dbReference type="CDD" id="cd04301">
    <property type="entry name" value="NAT_SF"/>
    <property type="match status" value="1"/>
</dbReference>
<keyword evidence="2" id="KW-0012">Acyltransferase</keyword>
<evidence type="ECO:0000313" key="5">
    <source>
        <dbReference type="Proteomes" id="UP000281708"/>
    </source>
</evidence>
<evidence type="ECO:0000313" key="4">
    <source>
        <dbReference type="EMBL" id="RLV48905.1"/>
    </source>
</evidence>
<dbReference type="Pfam" id="PF00583">
    <property type="entry name" value="Acetyltransf_1"/>
    <property type="match status" value="1"/>
</dbReference>
<keyword evidence="5" id="KW-1185">Reference proteome</keyword>
<dbReference type="Proteomes" id="UP000281708">
    <property type="component" value="Unassembled WGS sequence"/>
</dbReference>
<name>A0A3L8P0D7_9ACTN</name>
<evidence type="ECO:0000256" key="1">
    <source>
        <dbReference type="ARBA" id="ARBA00022679"/>
    </source>
</evidence>
<dbReference type="GO" id="GO:0016747">
    <property type="term" value="F:acyltransferase activity, transferring groups other than amino-acyl groups"/>
    <property type="evidence" value="ECO:0007669"/>
    <property type="project" value="InterPro"/>
</dbReference>
<comment type="caution">
    <text evidence="4">The sequence shown here is derived from an EMBL/GenBank/DDBJ whole genome shotgun (WGS) entry which is preliminary data.</text>
</comment>
<evidence type="ECO:0000259" key="3">
    <source>
        <dbReference type="PROSITE" id="PS51186"/>
    </source>
</evidence>
<accession>A0A3L8P0D7</accession>
<dbReference type="RefSeq" id="WP_121806009.1">
    <property type="nucleotide sequence ID" value="NZ_RDBE01000007.1"/>
</dbReference>
<proteinExistence type="predicted"/>
<dbReference type="EMBL" id="RDBE01000007">
    <property type="protein sequence ID" value="RLV48905.1"/>
    <property type="molecule type" value="Genomic_DNA"/>
</dbReference>
<feature type="domain" description="N-acetyltransferase" evidence="3">
    <location>
        <begin position="5"/>
        <end position="179"/>
    </location>
</feature>
<protein>
    <submittedName>
        <fullName evidence="4">GNAT family N-acetyltransferase</fullName>
    </submittedName>
</protein>
<dbReference type="OrthoDB" id="5243635at2"/>